<keyword evidence="5" id="KW-0368">Histidine biosynthesis</keyword>
<dbReference type="OrthoDB" id="9805269at2"/>
<proteinExistence type="inferred from homology"/>
<dbReference type="Proteomes" id="UP000214646">
    <property type="component" value="Unassembled WGS sequence"/>
</dbReference>
<keyword evidence="14" id="KW-1185">Reference proteome</keyword>
<dbReference type="GO" id="GO:0005829">
    <property type="term" value="C:cytosol"/>
    <property type="evidence" value="ECO:0007669"/>
    <property type="project" value="TreeGrafter"/>
</dbReference>
<dbReference type="Gene3D" id="3.40.50.1980">
    <property type="entry name" value="Nitrogenase molybdenum iron protein domain"/>
    <property type="match status" value="2"/>
</dbReference>
<dbReference type="CDD" id="cd06572">
    <property type="entry name" value="Histidinol_dh"/>
    <property type="match status" value="1"/>
</dbReference>
<feature type="binding site" evidence="5 8">
    <location>
        <position position="152"/>
    </location>
    <ligand>
        <name>NAD(+)</name>
        <dbReference type="ChEBI" id="CHEBI:57540"/>
    </ligand>
</feature>
<feature type="active site" description="Proton acceptor" evidence="5 7">
    <location>
        <position position="349"/>
    </location>
</feature>
<evidence type="ECO:0000256" key="6">
    <source>
        <dbReference type="PIRNR" id="PIRNR000099"/>
    </source>
</evidence>
<feature type="binding site" evidence="5 8">
    <location>
        <position position="237"/>
    </location>
    <ligand>
        <name>NAD(+)</name>
        <dbReference type="ChEBI" id="CHEBI:57540"/>
    </ligand>
</feature>
<dbReference type="HAMAP" id="MF_01024">
    <property type="entry name" value="HisD"/>
    <property type="match status" value="1"/>
</dbReference>
<dbReference type="Gene3D" id="1.20.5.1300">
    <property type="match status" value="1"/>
</dbReference>
<dbReference type="FunFam" id="3.40.50.1980:FF:000001">
    <property type="entry name" value="Histidinol dehydrogenase"/>
    <property type="match status" value="1"/>
</dbReference>
<evidence type="ECO:0000256" key="10">
    <source>
        <dbReference type="PIRSR" id="PIRSR000099-4"/>
    </source>
</evidence>
<dbReference type="PANTHER" id="PTHR21256">
    <property type="entry name" value="HISTIDINOL DEHYDROGENASE HDH"/>
    <property type="match status" value="1"/>
</dbReference>
<dbReference type="InterPro" id="IPR001692">
    <property type="entry name" value="Histidinol_DH_CS"/>
</dbReference>
<evidence type="ECO:0000256" key="1">
    <source>
        <dbReference type="ARBA" id="ARBA00010178"/>
    </source>
</evidence>
<evidence type="ECO:0000313" key="13">
    <source>
        <dbReference type="EMBL" id="OWK47120.1"/>
    </source>
</evidence>
<dbReference type="NCBIfam" id="TIGR00069">
    <property type="entry name" value="hisD"/>
    <property type="match status" value="1"/>
</dbReference>
<feature type="binding site" evidence="5 9">
    <location>
        <position position="282"/>
    </location>
    <ligand>
        <name>substrate</name>
    </ligand>
</feature>
<feature type="binding site" evidence="5 10">
    <location>
        <position position="285"/>
    </location>
    <ligand>
        <name>Zn(2+)</name>
        <dbReference type="ChEBI" id="CHEBI:29105"/>
    </ligand>
</feature>
<dbReference type="PANTHER" id="PTHR21256:SF2">
    <property type="entry name" value="HISTIDINE BIOSYNTHESIS TRIFUNCTIONAL PROTEIN"/>
    <property type="match status" value="1"/>
</dbReference>
<evidence type="ECO:0000256" key="8">
    <source>
        <dbReference type="PIRSR" id="PIRSR000099-2"/>
    </source>
</evidence>
<comment type="pathway">
    <text evidence="5">Amino-acid biosynthesis; L-histidine biosynthesis; L-histidine from 5-phospho-alpha-D-ribose 1-diphosphate: step 9/9.</text>
</comment>
<dbReference type="PIRSF" id="PIRSF000099">
    <property type="entry name" value="Histidinol_dh"/>
    <property type="match status" value="1"/>
</dbReference>
<evidence type="ECO:0000256" key="12">
    <source>
        <dbReference type="SAM" id="MobiDB-lite"/>
    </source>
</evidence>
<dbReference type="GO" id="GO:0051287">
    <property type="term" value="F:NAD binding"/>
    <property type="evidence" value="ECO:0007669"/>
    <property type="project" value="InterPro"/>
</dbReference>
<evidence type="ECO:0000256" key="9">
    <source>
        <dbReference type="PIRSR" id="PIRSR000099-3"/>
    </source>
</evidence>
<dbReference type="GO" id="GO:0000105">
    <property type="term" value="P:L-histidine biosynthetic process"/>
    <property type="evidence" value="ECO:0007669"/>
    <property type="project" value="UniProtKB-UniRule"/>
</dbReference>
<gene>
    <name evidence="5" type="primary">hisD</name>
    <name evidence="13" type="ORF">FRUB_00819</name>
</gene>
<dbReference type="GO" id="GO:0008270">
    <property type="term" value="F:zinc ion binding"/>
    <property type="evidence" value="ECO:0007669"/>
    <property type="project" value="UniProtKB-UniRule"/>
</dbReference>
<dbReference type="GO" id="GO:0004399">
    <property type="term" value="F:histidinol dehydrogenase activity"/>
    <property type="evidence" value="ECO:0007669"/>
    <property type="project" value="UniProtKB-UniRule"/>
</dbReference>
<feature type="binding site" evidence="5 8">
    <location>
        <position position="214"/>
    </location>
    <ligand>
        <name>NAD(+)</name>
        <dbReference type="ChEBI" id="CHEBI:57540"/>
    </ligand>
</feature>
<dbReference type="RefSeq" id="WP_088252261.1">
    <property type="nucleotide sequence ID" value="NZ_NIDE01000001.1"/>
</dbReference>
<dbReference type="SUPFAM" id="SSF53720">
    <property type="entry name" value="ALDH-like"/>
    <property type="match status" value="1"/>
</dbReference>
<keyword evidence="4 5" id="KW-0560">Oxidoreductase</keyword>
<dbReference type="EC" id="1.1.1.23" evidence="5"/>
<dbReference type="PRINTS" id="PR00083">
    <property type="entry name" value="HOLDHDRGNASE"/>
</dbReference>
<feature type="binding site" evidence="5 9">
    <location>
        <position position="382"/>
    </location>
    <ligand>
        <name>substrate</name>
    </ligand>
</feature>
<feature type="binding site" evidence="5 9">
    <location>
        <position position="441"/>
    </location>
    <ligand>
        <name>substrate</name>
    </ligand>
</feature>
<evidence type="ECO:0000256" key="7">
    <source>
        <dbReference type="PIRSR" id="PIRSR000099-1"/>
    </source>
</evidence>
<comment type="similarity">
    <text evidence="1 5 6 11">Belongs to the histidinol dehydrogenase family.</text>
</comment>
<evidence type="ECO:0000256" key="4">
    <source>
        <dbReference type="ARBA" id="ARBA00023002"/>
    </source>
</evidence>
<feature type="binding site" evidence="5 10">
    <location>
        <position position="282"/>
    </location>
    <ligand>
        <name>Zn(2+)</name>
        <dbReference type="ChEBI" id="CHEBI:29105"/>
    </ligand>
</feature>
<dbReference type="InterPro" id="IPR016161">
    <property type="entry name" value="Ald_DH/histidinol_DH"/>
</dbReference>
<comment type="function">
    <text evidence="5">Catalyzes the sequential NAD-dependent oxidations of L-histidinol to L-histidinaldehyde and then to L-histidine.</text>
</comment>
<evidence type="ECO:0000256" key="5">
    <source>
        <dbReference type="HAMAP-Rule" id="MF_01024"/>
    </source>
</evidence>
<protein>
    <recommendedName>
        <fullName evidence="5">Histidinol dehydrogenase</fullName>
        <shortName evidence="5">HDH</shortName>
        <ecNumber evidence="5">1.1.1.23</ecNumber>
    </recommendedName>
</protein>
<dbReference type="InterPro" id="IPR012131">
    <property type="entry name" value="Hstdl_DH"/>
</dbReference>
<accession>A0A225E034</accession>
<organism evidence="13 14">
    <name type="scientific">Fimbriiglobus ruber</name>
    <dbReference type="NCBI Taxonomy" id="1908690"/>
    <lineage>
        <taxon>Bacteria</taxon>
        <taxon>Pseudomonadati</taxon>
        <taxon>Planctomycetota</taxon>
        <taxon>Planctomycetia</taxon>
        <taxon>Gemmatales</taxon>
        <taxon>Gemmataceae</taxon>
        <taxon>Fimbriiglobus</taxon>
    </lineage>
</organism>
<keyword evidence="5" id="KW-0028">Amino-acid biosynthesis</keyword>
<comment type="catalytic activity">
    <reaction evidence="5">
        <text>L-histidinol + 2 NAD(+) + H2O = L-histidine + 2 NADH + 3 H(+)</text>
        <dbReference type="Rhea" id="RHEA:20641"/>
        <dbReference type="ChEBI" id="CHEBI:15377"/>
        <dbReference type="ChEBI" id="CHEBI:15378"/>
        <dbReference type="ChEBI" id="CHEBI:57540"/>
        <dbReference type="ChEBI" id="CHEBI:57595"/>
        <dbReference type="ChEBI" id="CHEBI:57699"/>
        <dbReference type="ChEBI" id="CHEBI:57945"/>
        <dbReference type="EC" id="1.1.1.23"/>
    </reaction>
</comment>
<keyword evidence="5 8" id="KW-0520">NAD</keyword>
<dbReference type="Pfam" id="PF00815">
    <property type="entry name" value="Histidinol_dh"/>
    <property type="match status" value="1"/>
</dbReference>
<sequence>MASLKVRRIDLTANNAAQQLAKLRDQFRIDAEVTTPQSKKLTQAVFGEALAPAKAVERICTDVRDKGLEAVLHYTELFDKVKLKPDAIRVKESELAEAHAAAEPEYLDVLRRIRYNIDSFQSGLLHRDAELRVSGSHELHLRYRPLNRVGVYCPGGAAAYPSTLLMTVCPAQAAGVKDIAVTMPPKDTGAYNRDMLAACHELGVKEVYRIGGAQAIAALAYGTEGIPGVDMVVGPGNQFVALAKKFVYGTVAVDCLAGPSEVVVVADDSAHPNYVALDLIAQAEHSPGVSILVTWYEPLLDEVKEALEKRLAKLGRGDLARESLERFGAFVLAPDKQTAMECVNEMAPEHLHIQTRDPDAFAEEVDAGAIFLGPFTPVALGDYAAGPSHVLPTGGTARFSSGLSANDFRKRTSIMRFTRNGLRDFAEDVAFLANKEGLTAHALSVEQRANDSGPAARPKPKPEKVAPVVATKK</sequence>
<feature type="binding site" evidence="5 10">
    <location>
        <position position="441"/>
    </location>
    <ligand>
        <name>Zn(2+)</name>
        <dbReference type="ChEBI" id="CHEBI:29105"/>
    </ligand>
</feature>
<comment type="caution">
    <text evidence="13">The sequence shown here is derived from an EMBL/GenBank/DDBJ whole genome shotgun (WGS) entry which is preliminary data.</text>
</comment>
<feature type="region of interest" description="Disordered" evidence="12">
    <location>
        <begin position="446"/>
        <end position="473"/>
    </location>
</feature>
<keyword evidence="3 5" id="KW-0862">Zinc</keyword>
<reference evidence="14" key="1">
    <citation type="submission" date="2017-06" db="EMBL/GenBank/DDBJ databases">
        <title>Genome analysis of Fimbriiglobus ruber SP5, the first member of the order Planctomycetales with confirmed chitinolytic capability.</title>
        <authorList>
            <person name="Ravin N.V."/>
            <person name="Rakitin A.L."/>
            <person name="Ivanova A.A."/>
            <person name="Beletsky A.V."/>
            <person name="Kulichevskaya I.S."/>
            <person name="Mardanov A.V."/>
            <person name="Dedysh S.N."/>
        </authorList>
    </citation>
    <scope>NUCLEOTIDE SEQUENCE [LARGE SCALE GENOMIC DNA]</scope>
    <source>
        <strain evidence="14">SP5</strain>
    </source>
</reference>
<comment type="cofactor">
    <cofactor evidence="5 10">
        <name>Zn(2+)</name>
        <dbReference type="ChEBI" id="CHEBI:29105"/>
    </cofactor>
    <text evidence="5 10">Binds 1 zinc ion per subunit.</text>
</comment>
<evidence type="ECO:0000313" key="14">
    <source>
        <dbReference type="Proteomes" id="UP000214646"/>
    </source>
</evidence>
<keyword evidence="2 5" id="KW-0479">Metal-binding</keyword>
<evidence type="ECO:0000256" key="3">
    <source>
        <dbReference type="ARBA" id="ARBA00022833"/>
    </source>
</evidence>
<dbReference type="PROSITE" id="PS00611">
    <property type="entry name" value="HISOL_DEHYDROGENASE"/>
    <property type="match status" value="1"/>
</dbReference>
<evidence type="ECO:0000256" key="2">
    <source>
        <dbReference type="ARBA" id="ARBA00022723"/>
    </source>
</evidence>
<name>A0A225E034_9BACT</name>
<dbReference type="InterPro" id="IPR022695">
    <property type="entry name" value="Histidinol_DH_monofunct"/>
</dbReference>
<dbReference type="EMBL" id="NIDE01000001">
    <property type="protein sequence ID" value="OWK47120.1"/>
    <property type="molecule type" value="Genomic_DNA"/>
</dbReference>
<feature type="binding site" evidence="5 9">
    <location>
        <position position="285"/>
    </location>
    <ligand>
        <name>substrate</name>
    </ligand>
</feature>
<dbReference type="AlphaFoldDB" id="A0A225E034"/>
<feature type="active site" description="Proton acceptor" evidence="5 7">
    <location>
        <position position="350"/>
    </location>
</feature>
<evidence type="ECO:0000256" key="11">
    <source>
        <dbReference type="RuleBase" id="RU004175"/>
    </source>
</evidence>
<feature type="binding site" evidence="5 10">
    <location>
        <position position="382"/>
    </location>
    <ligand>
        <name>Zn(2+)</name>
        <dbReference type="ChEBI" id="CHEBI:29105"/>
    </ligand>
</feature>
<feature type="binding site" evidence="5 9">
    <location>
        <position position="260"/>
    </location>
    <ligand>
        <name>substrate</name>
    </ligand>
</feature>
<feature type="binding site" evidence="5 9">
    <location>
        <position position="350"/>
    </location>
    <ligand>
        <name>substrate</name>
    </ligand>
</feature>
<dbReference type="UniPathway" id="UPA00031">
    <property type="reaction ID" value="UER00014"/>
</dbReference>
<feature type="binding site" evidence="5 9">
    <location>
        <position position="436"/>
    </location>
    <ligand>
        <name>substrate</name>
    </ligand>
</feature>